<evidence type="ECO:0000256" key="4">
    <source>
        <dbReference type="SAM" id="Phobius"/>
    </source>
</evidence>
<comment type="similarity">
    <text evidence="2">Belongs to the MscS (TC 1.A.23) family.</text>
</comment>
<evidence type="ECO:0000256" key="3">
    <source>
        <dbReference type="SAM" id="MobiDB-lite"/>
    </source>
</evidence>
<keyword evidence="4" id="KW-1133">Transmembrane helix</keyword>
<evidence type="ECO:0000259" key="5">
    <source>
        <dbReference type="PROSITE" id="PS50222"/>
    </source>
</evidence>
<keyword evidence="4" id="KW-0812">Transmembrane</keyword>
<feature type="compositionally biased region" description="Gly residues" evidence="3">
    <location>
        <begin position="642"/>
        <end position="658"/>
    </location>
</feature>
<feature type="compositionally biased region" description="Pro residues" evidence="3">
    <location>
        <begin position="108"/>
        <end position="117"/>
    </location>
</feature>
<dbReference type="SMART" id="SM00054">
    <property type="entry name" value="EFh"/>
    <property type="match status" value="1"/>
</dbReference>
<accession>A0A2P6TXS9</accession>
<dbReference type="Proteomes" id="UP000239899">
    <property type="component" value="Unassembled WGS sequence"/>
</dbReference>
<feature type="transmembrane region" description="Helical" evidence="4">
    <location>
        <begin position="458"/>
        <end position="479"/>
    </location>
</feature>
<feature type="region of interest" description="Disordered" evidence="3">
    <location>
        <begin position="170"/>
        <end position="213"/>
    </location>
</feature>
<name>A0A2P6TXS9_CHLSO</name>
<feature type="region of interest" description="Disordered" evidence="3">
    <location>
        <begin position="249"/>
        <end position="324"/>
    </location>
</feature>
<dbReference type="GO" id="GO:0005886">
    <property type="term" value="C:plasma membrane"/>
    <property type="evidence" value="ECO:0007669"/>
    <property type="project" value="TreeGrafter"/>
</dbReference>
<dbReference type="SUPFAM" id="SSF50182">
    <property type="entry name" value="Sm-like ribonucleoproteins"/>
    <property type="match status" value="1"/>
</dbReference>
<proteinExistence type="inferred from homology"/>
<dbReference type="EMBL" id="LHPG02000004">
    <property type="protein sequence ID" value="PRW58872.1"/>
    <property type="molecule type" value="Genomic_DNA"/>
</dbReference>
<dbReference type="InterPro" id="IPR016688">
    <property type="entry name" value="MscS-like_plants/fungi"/>
</dbReference>
<dbReference type="GO" id="GO:0006820">
    <property type="term" value="P:monoatomic anion transport"/>
    <property type="evidence" value="ECO:0007669"/>
    <property type="project" value="TreeGrafter"/>
</dbReference>
<dbReference type="PANTHER" id="PTHR31618:SF1">
    <property type="entry name" value="EF-HAND DOMAIN-CONTAINING PROTEIN"/>
    <property type="match status" value="1"/>
</dbReference>
<protein>
    <submittedName>
        <fullName evidence="6">Mechanosensitive ion channel 10</fullName>
    </submittedName>
</protein>
<feature type="compositionally biased region" description="Gly residues" evidence="3">
    <location>
        <begin position="255"/>
        <end position="265"/>
    </location>
</feature>
<keyword evidence="7" id="KW-1185">Reference proteome</keyword>
<dbReference type="PANTHER" id="PTHR31618">
    <property type="entry name" value="MECHANOSENSITIVE ION CHANNEL PROTEIN 5"/>
    <property type="match status" value="1"/>
</dbReference>
<feature type="region of interest" description="Disordered" evidence="3">
    <location>
        <begin position="624"/>
        <end position="797"/>
    </location>
</feature>
<feature type="transmembrane region" description="Helical" evidence="4">
    <location>
        <begin position="427"/>
        <end position="446"/>
    </location>
</feature>
<feature type="domain" description="EF-hand" evidence="5">
    <location>
        <begin position="977"/>
        <end position="1012"/>
    </location>
</feature>
<feature type="transmembrane region" description="Helical" evidence="4">
    <location>
        <begin position="341"/>
        <end position="362"/>
    </location>
</feature>
<reference evidence="6 7" key="1">
    <citation type="journal article" date="2018" name="Plant J.">
        <title>Genome sequences of Chlorella sorokiniana UTEX 1602 and Micractinium conductrix SAG 241.80: implications to maltose excretion by a green alga.</title>
        <authorList>
            <person name="Arriola M.B."/>
            <person name="Velmurugan N."/>
            <person name="Zhang Y."/>
            <person name="Plunkett M.H."/>
            <person name="Hondzo H."/>
            <person name="Barney B.M."/>
        </authorList>
    </citation>
    <scope>NUCLEOTIDE SEQUENCE [LARGE SCALE GENOMIC DNA]</scope>
    <source>
        <strain evidence="7">UTEX 1602</strain>
    </source>
</reference>
<feature type="compositionally biased region" description="Gly residues" evidence="3">
    <location>
        <begin position="750"/>
        <end position="764"/>
    </location>
</feature>
<evidence type="ECO:0000313" key="7">
    <source>
        <dbReference type="Proteomes" id="UP000239899"/>
    </source>
</evidence>
<evidence type="ECO:0000256" key="1">
    <source>
        <dbReference type="ARBA" id="ARBA00004141"/>
    </source>
</evidence>
<feature type="transmembrane region" description="Helical" evidence="4">
    <location>
        <begin position="374"/>
        <end position="392"/>
    </location>
</feature>
<feature type="transmembrane region" description="Helical" evidence="4">
    <location>
        <begin position="1058"/>
        <end position="1076"/>
    </location>
</feature>
<dbReference type="InterPro" id="IPR010920">
    <property type="entry name" value="LSM_dom_sf"/>
</dbReference>
<keyword evidence="4" id="KW-0472">Membrane</keyword>
<dbReference type="GO" id="GO:0008381">
    <property type="term" value="F:mechanosensitive monoatomic ion channel activity"/>
    <property type="evidence" value="ECO:0007669"/>
    <property type="project" value="TreeGrafter"/>
</dbReference>
<feature type="compositionally biased region" description="Basic and acidic residues" evidence="3">
    <location>
        <begin position="729"/>
        <end position="747"/>
    </location>
</feature>
<feature type="compositionally biased region" description="Low complexity" evidence="3">
    <location>
        <begin position="279"/>
        <end position="299"/>
    </location>
</feature>
<feature type="compositionally biased region" description="Pro residues" evidence="3">
    <location>
        <begin position="716"/>
        <end position="728"/>
    </location>
</feature>
<dbReference type="OrthoDB" id="544685at2759"/>
<feature type="region of interest" description="Disordered" evidence="3">
    <location>
        <begin position="100"/>
        <end position="136"/>
    </location>
</feature>
<sequence>MSDGGDDGSGLGTGGGRSRFSLPPQPAASFRRESAELPPPALHRRLPSYVSEPPSAMAAMKAYAQELLVAQGDPHGLLDAAAGANGTATQPAAAPTPFDQTAAARAGDPPPGLPPLQLPQQNGEVGTPTFVNPSDGSLTPCTAARIGVGQLPLGVKQAAAAALVSKQHFELPPTLQPKRPSTESDVAPRAPAAGTGGAAGSAAATTPLRPRPNLRTSIGWVCSNSPSSGETVLEHRVAGDLHVPNMATKHRGRLAGPGGGVGGAGSPTRDLRRRPMLRASQQSGGVPPSPSPRGAAAQKRGGGGTATSPSKKAVSDDGEGDDMESLDFEAREKPFYKKKTFWLIAGPLTVSAAFLLAAILYITLSPSDTLGQFQIWRLCFFIAGLPIIWWIGRGSMNIAVWGVEKTMFTWQNALYYMYAVRRPMANVIRAGLATGWWALMMTAFSSNMNSDLVTAYNIVLKLLGCLTLFMTANLLKVLFAKMMASSFNRASHYQKMHDALKREYLLHLLLQPRRRYADFAEEDEGEGYDDLGGDGGEGGDMHRSKSAPSDLVHRQLTRVSTLQRLFRPSMNRGQQLDAPPEPAARRSFKERVMFWRRSKADLQPIQEADEKDVQTDALELHTLRSGSMTGGLPPGTVVVDVEGGGRGSTAEGSVGGSGPSRVPSIAADIPLLERSPPSIAVKPPPHKMTPPPSPSPAATPLARPAGLMSQTSLPTGKPPLPAPSPRPPSKLERLRSQALEAARDEVLGKPGQGLGGGGTRGSGGSDVASLGRRFSGESERGAAMRRPSLGRDWRTPEGTMHGPGSTVHGGAGGTMHGAGILGGTVHAGMAVGMTSREASAAGGATARVTFSRAAPIKRSTSLQSHKSLAAGKVAAPMPVPVVDPLVNKPVLQHANSISSSQPSKQLQMALKMSKMEKYIRKHALEVTFRDALSRVERNEKVTTELEAKRLSFYLFYNVKSDFDRDHLILEDLEEFLPSEKDAKSAMDMLDEDGNGKVTVQECCAAITRMFVDRRNLAATLKDTRSIVGKLETVIGVVLHIFMFFLYLIIFNVDVMKTWAGFASLFLGFSFIFGNSIRTTYESVIFLFLAHPYDVGDALLLDNEQVKVEEIHLSMTVMMTGLNGRLYYPNEKLRLIPFINITRSGNKGESFKVLVDISTPSITAVMEALRVAGDGVIKAAPTEFSNVLAVNLKEGGSPLKMMISVYWEFSHTGMDLGRTARARTRMIAQLTEALQKTGVRYTWPAMEGLPLGQSSAAAAFAGVAAGEVPDAGLKLL</sequence>
<gene>
    <name evidence="6" type="ORF">C2E21_2058</name>
</gene>
<dbReference type="PROSITE" id="PS50222">
    <property type="entry name" value="EF_HAND_2"/>
    <property type="match status" value="1"/>
</dbReference>
<dbReference type="AlphaFoldDB" id="A0A2P6TXS9"/>
<feature type="transmembrane region" description="Helical" evidence="4">
    <location>
        <begin position="1033"/>
        <end position="1052"/>
    </location>
</feature>
<evidence type="ECO:0000313" key="6">
    <source>
        <dbReference type="EMBL" id="PRW58872.1"/>
    </source>
</evidence>
<comment type="caution">
    <text evidence="6">The sequence shown here is derived from an EMBL/GenBank/DDBJ whole genome shotgun (WGS) entry which is preliminary data.</text>
</comment>
<feature type="compositionally biased region" description="Pro residues" evidence="3">
    <location>
        <begin position="682"/>
        <end position="697"/>
    </location>
</feature>
<feature type="region of interest" description="Disordered" evidence="3">
    <location>
        <begin position="1"/>
        <end position="48"/>
    </location>
</feature>
<feature type="compositionally biased region" description="Gly residues" evidence="3">
    <location>
        <begin position="7"/>
        <end position="17"/>
    </location>
</feature>
<feature type="region of interest" description="Disordered" evidence="3">
    <location>
        <begin position="524"/>
        <end position="550"/>
    </location>
</feature>
<comment type="subcellular location">
    <subcellularLocation>
        <location evidence="1">Membrane</location>
        <topology evidence="1">Multi-pass membrane protein</topology>
    </subcellularLocation>
</comment>
<evidence type="ECO:0000256" key="2">
    <source>
        <dbReference type="ARBA" id="ARBA00008017"/>
    </source>
</evidence>
<dbReference type="GO" id="GO:0005509">
    <property type="term" value="F:calcium ion binding"/>
    <property type="evidence" value="ECO:0007669"/>
    <property type="project" value="InterPro"/>
</dbReference>
<dbReference type="InterPro" id="IPR002048">
    <property type="entry name" value="EF_hand_dom"/>
</dbReference>
<organism evidence="6 7">
    <name type="scientific">Chlorella sorokiniana</name>
    <name type="common">Freshwater green alga</name>
    <dbReference type="NCBI Taxonomy" id="3076"/>
    <lineage>
        <taxon>Eukaryota</taxon>
        <taxon>Viridiplantae</taxon>
        <taxon>Chlorophyta</taxon>
        <taxon>core chlorophytes</taxon>
        <taxon>Trebouxiophyceae</taxon>
        <taxon>Chlorellales</taxon>
        <taxon>Chlorellaceae</taxon>
        <taxon>Chlorella clade</taxon>
        <taxon>Chlorella</taxon>
    </lineage>
</organism>
<dbReference type="STRING" id="3076.A0A2P6TXS9"/>